<keyword evidence="1" id="KW-0472">Membrane</keyword>
<reference evidence="3 4" key="1">
    <citation type="submission" date="2023-07" db="EMBL/GenBank/DDBJ databases">
        <title>Genomic Encyclopedia of Type Strains, Phase IV (KMG-IV): sequencing the most valuable type-strain genomes for metagenomic binning, comparative biology and taxonomic classification.</title>
        <authorList>
            <person name="Goeker M."/>
        </authorList>
    </citation>
    <scope>NUCLEOTIDE SEQUENCE [LARGE SCALE GENOMIC DNA]</scope>
    <source>
        <strain evidence="3 4">DSM 23837</strain>
    </source>
</reference>
<evidence type="ECO:0000256" key="1">
    <source>
        <dbReference type="SAM" id="Phobius"/>
    </source>
</evidence>
<evidence type="ECO:0000259" key="2">
    <source>
        <dbReference type="Pfam" id="PF13828"/>
    </source>
</evidence>
<gene>
    <name evidence="3" type="ORF">J2S08_004096</name>
</gene>
<dbReference type="InterPro" id="IPR025241">
    <property type="entry name" value="DUF4190"/>
</dbReference>
<evidence type="ECO:0000313" key="4">
    <source>
        <dbReference type="Proteomes" id="UP001223586"/>
    </source>
</evidence>
<sequence length="91" mass="9812">MELIRQTNQKAITALTLGILSLLIPIIGFILGVIGIFLARKSIIEIDNTNQKGRGMAISGLICSIIGIIIQLFVIFAIIGYYSYGSDVIAT</sequence>
<keyword evidence="4" id="KW-1185">Reference proteome</keyword>
<comment type="caution">
    <text evidence="3">The sequence shown here is derived from an EMBL/GenBank/DDBJ whole genome shotgun (WGS) entry which is preliminary data.</text>
</comment>
<protein>
    <submittedName>
        <fullName evidence="3">Tic20 family protein</fullName>
    </submittedName>
</protein>
<keyword evidence="1" id="KW-1133">Transmembrane helix</keyword>
<feature type="domain" description="DUF4190" evidence="2">
    <location>
        <begin position="11"/>
        <end position="70"/>
    </location>
</feature>
<dbReference type="EMBL" id="JAUSTT010000035">
    <property type="protein sequence ID" value="MDQ0178193.1"/>
    <property type="molecule type" value="Genomic_DNA"/>
</dbReference>
<name>A0ABT9WY32_9BACI</name>
<dbReference type="RefSeq" id="WP_307232809.1">
    <property type="nucleotide sequence ID" value="NZ_JAUSTT010000035.1"/>
</dbReference>
<dbReference type="Pfam" id="PF13828">
    <property type="entry name" value="DUF4190"/>
    <property type="match status" value="1"/>
</dbReference>
<dbReference type="Proteomes" id="UP001223586">
    <property type="component" value="Unassembled WGS sequence"/>
</dbReference>
<keyword evidence="1" id="KW-0812">Transmembrane</keyword>
<proteinExistence type="predicted"/>
<accession>A0ABT9WY32</accession>
<organism evidence="3 4">
    <name type="scientific">Bacillus chungangensis</name>
    <dbReference type="NCBI Taxonomy" id="587633"/>
    <lineage>
        <taxon>Bacteria</taxon>
        <taxon>Bacillati</taxon>
        <taxon>Bacillota</taxon>
        <taxon>Bacilli</taxon>
        <taxon>Bacillales</taxon>
        <taxon>Bacillaceae</taxon>
        <taxon>Bacillus</taxon>
    </lineage>
</organism>
<feature type="transmembrane region" description="Helical" evidence="1">
    <location>
        <begin position="12"/>
        <end position="39"/>
    </location>
</feature>
<feature type="transmembrane region" description="Helical" evidence="1">
    <location>
        <begin position="60"/>
        <end position="84"/>
    </location>
</feature>
<evidence type="ECO:0000313" key="3">
    <source>
        <dbReference type="EMBL" id="MDQ0178193.1"/>
    </source>
</evidence>